<dbReference type="InterPro" id="IPR015421">
    <property type="entry name" value="PyrdxlP-dep_Trfase_major"/>
</dbReference>
<dbReference type="EMBL" id="JAICBX010000006">
    <property type="protein sequence ID" value="MBW8640337.1"/>
    <property type="molecule type" value="Genomic_DNA"/>
</dbReference>
<comment type="catalytic activity">
    <reaction evidence="7">
        <text>L-aspartate + 2-oxoglutarate = oxaloacetate + L-glutamate</text>
        <dbReference type="Rhea" id="RHEA:21824"/>
        <dbReference type="ChEBI" id="CHEBI:16452"/>
        <dbReference type="ChEBI" id="CHEBI:16810"/>
        <dbReference type="ChEBI" id="CHEBI:29985"/>
        <dbReference type="ChEBI" id="CHEBI:29991"/>
        <dbReference type="EC" id="2.6.1.1"/>
    </reaction>
</comment>
<organism evidence="9 10">
    <name type="scientific">Flavimaribacter sediminis</name>
    <dbReference type="NCBI Taxonomy" id="2865987"/>
    <lineage>
        <taxon>Bacteria</taxon>
        <taxon>Pseudomonadati</taxon>
        <taxon>Pseudomonadota</taxon>
        <taxon>Alphaproteobacteria</taxon>
        <taxon>Hyphomicrobiales</taxon>
        <taxon>Rhizobiaceae</taxon>
        <taxon>Flavimaribacter</taxon>
    </lineage>
</organism>
<dbReference type="PANTHER" id="PTHR46383:SF2">
    <property type="entry name" value="AMINOTRANSFERASE"/>
    <property type="match status" value="1"/>
</dbReference>
<comment type="caution">
    <text evidence="9">The sequence shown here is derived from an EMBL/GenBank/DDBJ whole genome shotgun (WGS) entry which is preliminary data.</text>
</comment>
<comment type="similarity">
    <text evidence="2">Belongs to the class-I pyridoxal-phosphate-dependent aminotransferase family.</text>
</comment>
<dbReference type="GO" id="GO:0004069">
    <property type="term" value="F:L-aspartate:2-oxoglutarate aminotransferase activity"/>
    <property type="evidence" value="ECO:0007669"/>
    <property type="project" value="UniProtKB-EC"/>
</dbReference>
<protein>
    <recommendedName>
        <fullName evidence="3">aspartate transaminase</fullName>
        <ecNumber evidence="3">2.6.1.1</ecNumber>
    </recommendedName>
</protein>
<feature type="domain" description="Aminotransferase class I/classII large" evidence="8">
    <location>
        <begin position="30"/>
        <end position="378"/>
    </location>
</feature>
<reference evidence="9" key="1">
    <citation type="submission" date="2021-08" db="EMBL/GenBank/DDBJ databases">
        <title>Hoeflea bacterium WL0058 sp. nov., isolated from the sediment.</title>
        <authorList>
            <person name="Wang L."/>
            <person name="Zhang D."/>
        </authorList>
    </citation>
    <scope>NUCLEOTIDE SEQUENCE</scope>
    <source>
        <strain evidence="9">WL0058</strain>
    </source>
</reference>
<keyword evidence="6" id="KW-0663">Pyridoxal phosphate</keyword>
<evidence type="ECO:0000256" key="7">
    <source>
        <dbReference type="ARBA" id="ARBA00049185"/>
    </source>
</evidence>
<evidence type="ECO:0000256" key="1">
    <source>
        <dbReference type="ARBA" id="ARBA00001933"/>
    </source>
</evidence>
<dbReference type="SUPFAM" id="SSF53383">
    <property type="entry name" value="PLP-dependent transferases"/>
    <property type="match status" value="1"/>
</dbReference>
<keyword evidence="5" id="KW-0808">Transferase</keyword>
<evidence type="ECO:0000256" key="5">
    <source>
        <dbReference type="ARBA" id="ARBA00022679"/>
    </source>
</evidence>
<dbReference type="GO" id="GO:0030170">
    <property type="term" value="F:pyridoxal phosphate binding"/>
    <property type="evidence" value="ECO:0007669"/>
    <property type="project" value="InterPro"/>
</dbReference>
<evidence type="ECO:0000256" key="6">
    <source>
        <dbReference type="ARBA" id="ARBA00022898"/>
    </source>
</evidence>
<dbReference type="GO" id="GO:0006520">
    <property type="term" value="P:amino acid metabolic process"/>
    <property type="evidence" value="ECO:0007669"/>
    <property type="project" value="InterPro"/>
</dbReference>
<evidence type="ECO:0000313" key="10">
    <source>
        <dbReference type="Proteomes" id="UP001196509"/>
    </source>
</evidence>
<dbReference type="Proteomes" id="UP001196509">
    <property type="component" value="Unassembled WGS sequence"/>
</dbReference>
<evidence type="ECO:0000256" key="4">
    <source>
        <dbReference type="ARBA" id="ARBA00022576"/>
    </source>
</evidence>
<keyword evidence="4 9" id="KW-0032">Aminotransferase</keyword>
<keyword evidence="10" id="KW-1185">Reference proteome</keyword>
<dbReference type="Gene3D" id="3.40.640.10">
    <property type="entry name" value="Type I PLP-dependent aspartate aminotransferase-like (Major domain)"/>
    <property type="match status" value="1"/>
</dbReference>
<dbReference type="InterPro" id="IPR050596">
    <property type="entry name" value="AspAT/PAT-like"/>
</dbReference>
<dbReference type="CDD" id="cd00609">
    <property type="entry name" value="AAT_like"/>
    <property type="match status" value="1"/>
</dbReference>
<dbReference type="RefSeq" id="WP_220231074.1">
    <property type="nucleotide sequence ID" value="NZ_JAICBX010000006.1"/>
</dbReference>
<proteinExistence type="inferred from homology"/>
<dbReference type="PANTHER" id="PTHR46383">
    <property type="entry name" value="ASPARTATE AMINOTRANSFERASE"/>
    <property type="match status" value="1"/>
</dbReference>
<name>A0AAE2ZV95_9HYPH</name>
<evidence type="ECO:0000313" key="9">
    <source>
        <dbReference type="EMBL" id="MBW8640337.1"/>
    </source>
</evidence>
<accession>A0AAE2ZV95</accession>
<dbReference type="InterPro" id="IPR015424">
    <property type="entry name" value="PyrdxlP-dep_Trfase"/>
</dbReference>
<dbReference type="Pfam" id="PF00155">
    <property type="entry name" value="Aminotran_1_2"/>
    <property type="match status" value="1"/>
</dbReference>
<sequence length="385" mass="41817">MKISRRSQVEPFHAMDVLAEAIERKRQGRPVISLAVGQPASPAPKAVLEAAREALVVGRLGYTDTLGLIELRQAISAYYRRRHGVDIDPARIAVTTGSSAGFNLAFLALFDPGDRIAITRPGYPAYRNIMAALGLEVVEIAVDRASDFTLSPAVLEDAARTHGRIDGVLLASPANPTGTVTGKGALEAVMNYCRENEITFISDEIYHGLTFSGDETTALSLGDEAVVINSFSKYYCMTGWRIGWMVLPQQAVRPIERIGQNLYISAPELSQIAACAAFDATSELEAVKAVYGENRNMFLERLPKIGFSIASPMDGAFYAYADASRFTNDTSEFARTMLEAIDVAATPGKDFDPIDGHKTIRFSYAGSSADMAEALDRIEDWLTAK</sequence>
<dbReference type="AlphaFoldDB" id="A0AAE2ZV95"/>
<evidence type="ECO:0000259" key="8">
    <source>
        <dbReference type="Pfam" id="PF00155"/>
    </source>
</evidence>
<dbReference type="EC" id="2.6.1.1" evidence="3"/>
<gene>
    <name evidence="9" type="ORF">K1W69_24310</name>
</gene>
<evidence type="ECO:0000256" key="2">
    <source>
        <dbReference type="ARBA" id="ARBA00007441"/>
    </source>
</evidence>
<dbReference type="InterPro" id="IPR004839">
    <property type="entry name" value="Aminotransferase_I/II_large"/>
</dbReference>
<comment type="cofactor">
    <cofactor evidence="1">
        <name>pyridoxal 5'-phosphate</name>
        <dbReference type="ChEBI" id="CHEBI:597326"/>
    </cofactor>
</comment>
<evidence type="ECO:0000256" key="3">
    <source>
        <dbReference type="ARBA" id="ARBA00012753"/>
    </source>
</evidence>